<dbReference type="Pfam" id="PF04616">
    <property type="entry name" value="Glyco_hydro_43"/>
    <property type="match status" value="1"/>
</dbReference>
<dbReference type="AlphaFoldDB" id="A0A5C4JLH7"/>
<dbReference type="RefSeq" id="WP_138749783.1">
    <property type="nucleotide sequence ID" value="NZ_VCLB01000010.1"/>
</dbReference>
<keyword evidence="3 6" id="KW-0326">Glycosidase</keyword>
<dbReference type="Gene3D" id="2.115.10.20">
    <property type="entry name" value="Glycosyl hydrolase domain, family 43"/>
    <property type="match status" value="1"/>
</dbReference>
<evidence type="ECO:0000256" key="6">
    <source>
        <dbReference type="RuleBase" id="RU361187"/>
    </source>
</evidence>
<proteinExistence type="inferred from homology"/>
<evidence type="ECO:0000256" key="2">
    <source>
        <dbReference type="ARBA" id="ARBA00022801"/>
    </source>
</evidence>
<feature type="site" description="Important for catalytic activity, responsible for pKa modulation of the active site Glu and correct orientation of both the proton donor and substrate" evidence="5">
    <location>
        <position position="130"/>
    </location>
</feature>
<dbReference type="GO" id="GO:0005975">
    <property type="term" value="P:carbohydrate metabolic process"/>
    <property type="evidence" value="ECO:0007669"/>
    <property type="project" value="InterPro"/>
</dbReference>
<feature type="domain" description="Beta-xylosidase C-terminal Concanavalin A-like" evidence="7">
    <location>
        <begin position="350"/>
        <end position="552"/>
    </location>
</feature>
<dbReference type="Pfam" id="PF17851">
    <property type="entry name" value="GH43_C2"/>
    <property type="match status" value="1"/>
</dbReference>
<reference evidence="8 9" key="2">
    <citation type="submission" date="2019-06" db="EMBL/GenBank/DDBJ databases">
        <title>Martelella lutilitoris sp. nov., isolated from a tidal mudflat.</title>
        <authorList>
            <person name="Kim Y.-J."/>
        </authorList>
    </citation>
    <scope>NUCLEOTIDE SEQUENCE [LARGE SCALE GENOMIC DNA]</scope>
    <source>
        <strain evidence="8 9">GH2-6</strain>
    </source>
</reference>
<dbReference type="CDD" id="cd09000">
    <property type="entry name" value="GH43_SXA-like"/>
    <property type="match status" value="1"/>
</dbReference>
<keyword evidence="9" id="KW-1185">Reference proteome</keyword>
<comment type="similarity">
    <text evidence="1 6">Belongs to the glycosyl hydrolase 43 family.</text>
</comment>
<dbReference type="SUPFAM" id="SSF49899">
    <property type="entry name" value="Concanavalin A-like lectins/glucanases"/>
    <property type="match status" value="1"/>
</dbReference>
<dbReference type="PANTHER" id="PTHR42812">
    <property type="entry name" value="BETA-XYLOSIDASE"/>
    <property type="match status" value="1"/>
</dbReference>
<name>A0A5C4JLH7_9HYPH</name>
<protein>
    <submittedName>
        <fullName evidence="8">Glycoside hydrolase family 43 protein</fullName>
    </submittedName>
</protein>
<feature type="active site" description="Proton donor" evidence="4">
    <location>
        <position position="191"/>
    </location>
</feature>
<dbReference type="Proteomes" id="UP000307874">
    <property type="component" value="Unassembled WGS sequence"/>
</dbReference>
<evidence type="ECO:0000256" key="5">
    <source>
        <dbReference type="PIRSR" id="PIRSR606710-2"/>
    </source>
</evidence>
<feature type="active site" description="Proton acceptor" evidence="4">
    <location>
        <position position="17"/>
    </location>
</feature>
<dbReference type="SUPFAM" id="SSF75005">
    <property type="entry name" value="Arabinanase/levansucrase/invertase"/>
    <property type="match status" value="1"/>
</dbReference>
<dbReference type="Gene3D" id="2.60.120.200">
    <property type="match status" value="1"/>
</dbReference>
<evidence type="ECO:0000256" key="4">
    <source>
        <dbReference type="PIRSR" id="PIRSR606710-1"/>
    </source>
</evidence>
<evidence type="ECO:0000313" key="8">
    <source>
        <dbReference type="EMBL" id="TNB46335.1"/>
    </source>
</evidence>
<dbReference type="EMBL" id="VCLB01000010">
    <property type="protein sequence ID" value="TNB46335.1"/>
    <property type="molecule type" value="Genomic_DNA"/>
</dbReference>
<dbReference type="InterPro" id="IPR041542">
    <property type="entry name" value="GH43_C2"/>
</dbReference>
<evidence type="ECO:0000256" key="3">
    <source>
        <dbReference type="ARBA" id="ARBA00023295"/>
    </source>
</evidence>
<gene>
    <name evidence="8" type="ORF">FF124_17525</name>
</gene>
<evidence type="ECO:0000259" key="7">
    <source>
        <dbReference type="Pfam" id="PF17851"/>
    </source>
</evidence>
<dbReference type="InterPro" id="IPR006710">
    <property type="entry name" value="Glyco_hydro_43"/>
</dbReference>
<comment type="caution">
    <text evidence="8">The sequence shown here is derived from an EMBL/GenBank/DDBJ whole genome shotgun (WGS) entry which is preliminary data.</text>
</comment>
<accession>A0A5C4JLH7</accession>
<organism evidence="8 9">
    <name type="scientific">Martelella lutilitoris</name>
    <dbReference type="NCBI Taxonomy" id="2583532"/>
    <lineage>
        <taxon>Bacteria</taxon>
        <taxon>Pseudomonadati</taxon>
        <taxon>Pseudomonadota</taxon>
        <taxon>Alphaproteobacteria</taxon>
        <taxon>Hyphomicrobiales</taxon>
        <taxon>Aurantimonadaceae</taxon>
        <taxon>Martelella</taxon>
    </lineage>
</organism>
<dbReference type="OrthoDB" id="9801455at2"/>
<reference evidence="8 9" key="1">
    <citation type="submission" date="2019-05" db="EMBL/GenBank/DDBJ databases">
        <authorList>
            <person name="Lee S.D."/>
        </authorList>
    </citation>
    <scope>NUCLEOTIDE SEQUENCE [LARGE SCALE GENOMIC DNA]</scope>
    <source>
        <strain evidence="8 9">GH2-6</strain>
    </source>
</reference>
<evidence type="ECO:0000313" key="9">
    <source>
        <dbReference type="Proteomes" id="UP000307874"/>
    </source>
</evidence>
<keyword evidence="2 6" id="KW-0378">Hydrolase</keyword>
<dbReference type="InterPro" id="IPR013320">
    <property type="entry name" value="ConA-like_dom_sf"/>
</dbReference>
<dbReference type="InterPro" id="IPR023296">
    <property type="entry name" value="Glyco_hydro_beta-prop_sf"/>
</dbReference>
<dbReference type="GO" id="GO:0004553">
    <property type="term" value="F:hydrolase activity, hydrolyzing O-glycosyl compounds"/>
    <property type="evidence" value="ECO:0007669"/>
    <property type="project" value="InterPro"/>
</dbReference>
<dbReference type="PANTHER" id="PTHR42812:SF12">
    <property type="entry name" value="BETA-XYLOSIDASE-RELATED"/>
    <property type="match status" value="1"/>
</dbReference>
<evidence type="ECO:0000256" key="1">
    <source>
        <dbReference type="ARBA" id="ARBA00009865"/>
    </source>
</evidence>
<sequence length="555" mass="61831">MTDSMITNPILPGFNPDPSICRVGDDYYIATSTFEWYPGVQIHHSRDLANWTLVSRPLARADLLDMRGNPDSCGIWAPCLTHADGLFWLIYTDVKRLSGSFKDAPNYLTTAPSITGPWSQRVYLNSSGFDPSLFHAPDGRKYLVNMLWDHRQTGHGDQFAGIVLQEYSTAEKKLVGPVHNIFKGTDRKLTEAPHLYFRDGWYYLMTAEGGTGYDHAVTLARSRDLLGPYEVHPNKHVLTTAFAPDAPLQRCGHADIVETAAGETYMVHLCSRPITVDSAAGRAEARRDLPGSNAIERRSPLGRETAIQKVEWRDDGWLYLSEGGLHPTSIHTPRPQGIMTAAPVQEAVRTTFAPGPLPPAFQWLRSPEPERLFSLDANPGHLRIYGRQSPGTMFEQALLARRQTAHRYRAATRIDYEPRDFQSFAGLMCWYNQCQYHFLSITREDDGSRALRIMSALGDFPFGKAVFSGEPVRLPEGPVELQATVDMTDLQFSWRVPDGDWQAVGPVLDATILSDEAGVGEGNNFTGAFVGMAAYDISGQGHAADFEWFDYEMPG</sequence>
<dbReference type="InterPro" id="IPR051795">
    <property type="entry name" value="Glycosyl_Hydrlase_43"/>
</dbReference>